<protein>
    <submittedName>
        <fullName evidence="4">CRAL-TRIO domain-containing protein</fullName>
    </submittedName>
</protein>
<dbReference type="Pfam" id="PF00650">
    <property type="entry name" value="CRAL_TRIO"/>
    <property type="match status" value="1"/>
</dbReference>
<comment type="caution">
    <text evidence="4">The sequence shown here is derived from an EMBL/GenBank/DDBJ whole genome shotgun (WGS) entry which is preliminary data.</text>
</comment>
<evidence type="ECO:0000256" key="2">
    <source>
        <dbReference type="SAM" id="Phobius"/>
    </source>
</evidence>
<evidence type="ECO:0000259" key="3">
    <source>
        <dbReference type="PROSITE" id="PS50191"/>
    </source>
</evidence>
<reference evidence="4" key="1">
    <citation type="journal article" date="2022" name="New Phytol.">
        <title>Evolutionary transition to the ectomycorrhizal habit in the genomes of a hyperdiverse lineage of mushroom-forming fungi.</title>
        <authorList>
            <person name="Looney B."/>
            <person name="Miyauchi S."/>
            <person name="Morin E."/>
            <person name="Drula E."/>
            <person name="Courty P.E."/>
            <person name="Kohler A."/>
            <person name="Kuo A."/>
            <person name="LaButti K."/>
            <person name="Pangilinan J."/>
            <person name="Lipzen A."/>
            <person name="Riley R."/>
            <person name="Andreopoulos W."/>
            <person name="He G."/>
            <person name="Johnson J."/>
            <person name="Nolan M."/>
            <person name="Tritt A."/>
            <person name="Barry K.W."/>
            <person name="Grigoriev I.V."/>
            <person name="Nagy L.G."/>
            <person name="Hibbett D."/>
            <person name="Henrissat B."/>
            <person name="Matheny P.B."/>
            <person name="Labbe J."/>
            <person name="Martin F.M."/>
        </authorList>
    </citation>
    <scope>NUCLEOTIDE SEQUENCE</scope>
    <source>
        <strain evidence="4">BPL690</strain>
    </source>
</reference>
<dbReference type="CDD" id="cd00170">
    <property type="entry name" value="SEC14"/>
    <property type="match status" value="1"/>
</dbReference>
<evidence type="ECO:0000313" key="4">
    <source>
        <dbReference type="EMBL" id="KAI0305378.1"/>
    </source>
</evidence>
<dbReference type="InterPro" id="IPR052432">
    <property type="entry name" value="PITP/CRAL-TRIO"/>
</dbReference>
<dbReference type="PANTHER" id="PTHR46590">
    <property type="entry name" value="PHOSPHATIDYLINOSITOL TRANSFER PROTEIN CSR1-RELATED"/>
    <property type="match status" value="1"/>
</dbReference>
<dbReference type="PANTHER" id="PTHR46590:SF4">
    <property type="entry name" value="CRAL-TRIO DOMAIN-CONTAINING PROTEIN"/>
    <property type="match status" value="1"/>
</dbReference>
<dbReference type="SMART" id="SM00516">
    <property type="entry name" value="SEC14"/>
    <property type="match status" value="1"/>
</dbReference>
<evidence type="ECO:0000313" key="5">
    <source>
        <dbReference type="Proteomes" id="UP001203297"/>
    </source>
</evidence>
<organism evidence="4 5">
    <name type="scientific">Multifurca ochricompacta</name>
    <dbReference type="NCBI Taxonomy" id="376703"/>
    <lineage>
        <taxon>Eukaryota</taxon>
        <taxon>Fungi</taxon>
        <taxon>Dikarya</taxon>
        <taxon>Basidiomycota</taxon>
        <taxon>Agaricomycotina</taxon>
        <taxon>Agaricomycetes</taxon>
        <taxon>Russulales</taxon>
        <taxon>Russulaceae</taxon>
        <taxon>Multifurca</taxon>
    </lineage>
</organism>
<feature type="transmembrane region" description="Helical" evidence="2">
    <location>
        <begin position="382"/>
        <end position="399"/>
    </location>
</feature>
<dbReference type="InterPro" id="IPR036865">
    <property type="entry name" value="CRAL-TRIO_dom_sf"/>
</dbReference>
<dbReference type="AlphaFoldDB" id="A0AAD4M987"/>
<feature type="region of interest" description="Disordered" evidence="1">
    <location>
        <begin position="279"/>
        <end position="315"/>
    </location>
</feature>
<feature type="compositionally biased region" description="Polar residues" evidence="1">
    <location>
        <begin position="305"/>
        <end position="315"/>
    </location>
</feature>
<evidence type="ECO:0000256" key="1">
    <source>
        <dbReference type="SAM" id="MobiDB-lite"/>
    </source>
</evidence>
<accession>A0AAD4M987</accession>
<sequence length="418" mass="47789">MSVDHAVSRVIRAHNASLINLYSEHSETVRQLQKALLSQVLPNVVDELGLDNFARNWAEEWLQDDLSIFRTLKRHKFTKAFALESLREILTWRLSHLKSQDPTAFPPSPLHVLPRQASDILGRPVLILRLANLAALQRDPREHVLHSVEGLRLNLHHINSPSPSSARQDKPVLQYVLLVDMENASLSNFNLDLLTWYTHEVAPRYPGLFGTVFIINFSWTQSGIWSVIKLALPESVHHKIFFPSRDTLHDCISPSNLPHEFGGYLPPLPEIPNLLDAQQTAPTPSLSSSFSSLKGDDSISPTHPPTDSNTISASRSSHRKISPHAHISPRSQFSPFYGYPIGPSQYSLTPAALPYLRHGRRRKRDLIRTLAALWWEKWRSRVSWTFSLLFIFLSLQWWWRQRRKGVLFIRGGPNQVTR</sequence>
<feature type="domain" description="CRAL-TRIO" evidence="3">
    <location>
        <begin position="100"/>
        <end position="269"/>
    </location>
</feature>
<dbReference type="Proteomes" id="UP001203297">
    <property type="component" value="Unassembled WGS sequence"/>
</dbReference>
<dbReference type="SUPFAM" id="SSF52087">
    <property type="entry name" value="CRAL/TRIO domain"/>
    <property type="match status" value="1"/>
</dbReference>
<dbReference type="Gene3D" id="3.40.525.10">
    <property type="entry name" value="CRAL-TRIO lipid binding domain"/>
    <property type="match status" value="1"/>
</dbReference>
<proteinExistence type="predicted"/>
<name>A0AAD4M987_9AGAM</name>
<dbReference type="PROSITE" id="PS50191">
    <property type="entry name" value="CRAL_TRIO"/>
    <property type="match status" value="1"/>
</dbReference>
<keyword evidence="2" id="KW-0472">Membrane</keyword>
<dbReference type="InterPro" id="IPR001251">
    <property type="entry name" value="CRAL-TRIO_dom"/>
</dbReference>
<keyword evidence="2" id="KW-0812">Transmembrane</keyword>
<dbReference type="EMBL" id="WTXG01000005">
    <property type="protein sequence ID" value="KAI0305378.1"/>
    <property type="molecule type" value="Genomic_DNA"/>
</dbReference>
<keyword evidence="5" id="KW-1185">Reference proteome</keyword>
<keyword evidence="2" id="KW-1133">Transmembrane helix</keyword>
<gene>
    <name evidence="4" type="ORF">B0F90DRAFT_1624490</name>
</gene>